<evidence type="ECO:0000256" key="1">
    <source>
        <dbReference type="SAM" id="SignalP"/>
    </source>
</evidence>
<feature type="signal peptide" evidence="1">
    <location>
        <begin position="1"/>
        <end position="17"/>
    </location>
</feature>
<accession>A0ABW7MZ08</accession>
<reference evidence="2 3" key="1">
    <citation type="submission" date="2024-02" db="EMBL/GenBank/DDBJ databases">
        <title>A Gaetbulibacter species isolated from tidal flats and genomic insights of their niches.</title>
        <authorList>
            <person name="Ye Y."/>
        </authorList>
    </citation>
    <scope>NUCLEOTIDE SEQUENCE [LARGE SCALE GENOMIC DNA]</scope>
    <source>
        <strain evidence="2 3">KYW382</strain>
    </source>
</reference>
<name>A0ABW7MZ08_9FLAO</name>
<dbReference type="EMBL" id="JBAWKB010000001">
    <property type="protein sequence ID" value="MFH6771623.1"/>
    <property type="molecule type" value="Genomic_DNA"/>
</dbReference>
<keyword evidence="1" id="KW-0732">Signal</keyword>
<evidence type="ECO:0000313" key="3">
    <source>
        <dbReference type="Proteomes" id="UP001610100"/>
    </source>
</evidence>
<sequence length="240" mass="27284">MRKLFLLLLVLPLVAFAQEDESFLLNISEITVKHGHNAQFMEGVKTWKKCYKDNKGDEPWNMWRRVQGEGTVYALTSRMANWAEMDEDGDEASKACRMQVVNLIMPHVKSVNYNIARYMPKISSMGSNDNTVVWVWNVQTSNSRDFMAVVNEIAASLQKAEGTKRGAWYGLQGGGPDAADYFVAVPFKNFAGMDVDRDGVWNVYEKQNGKSKTDALRSKMNASISNEWTYIYSLDKEMSF</sequence>
<organism evidence="2 3">
    <name type="scientific">Gaetbulibacter aestuarii</name>
    <dbReference type="NCBI Taxonomy" id="1502358"/>
    <lineage>
        <taxon>Bacteria</taxon>
        <taxon>Pseudomonadati</taxon>
        <taxon>Bacteroidota</taxon>
        <taxon>Flavobacteriia</taxon>
        <taxon>Flavobacteriales</taxon>
        <taxon>Flavobacteriaceae</taxon>
        <taxon>Gaetbulibacter</taxon>
    </lineage>
</organism>
<protein>
    <submittedName>
        <fullName evidence="2">Uncharacterized protein</fullName>
    </submittedName>
</protein>
<proteinExistence type="predicted"/>
<gene>
    <name evidence="2" type="ORF">V8G58_06710</name>
</gene>
<dbReference type="Proteomes" id="UP001610100">
    <property type="component" value="Unassembled WGS sequence"/>
</dbReference>
<feature type="chain" id="PRO_5046088310" evidence="1">
    <location>
        <begin position="18"/>
        <end position="240"/>
    </location>
</feature>
<dbReference type="RefSeq" id="WP_344740722.1">
    <property type="nucleotide sequence ID" value="NZ_BAABAY010000001.1"/>
</dbReference>
<evidence type="ECO:0000313" key="2">
    <source>
        <dbReference type="EMBL" id="MFH6771623.1"/>
    </source>
</evidence>
<comment type="caution">
    <text evidence="2">The sequence shown here is derived from an EMBL/GenBank/DDBJ whole genome shotgun (WGS) entry which is preliminary data.</text>
</comment>
<keyword evidence="3" id="KW-1185">Reference proteome</keyword>